<feature type="region of interest" description="Disordered" evidence="2">
    <location>
        <begin position="289"/>
        <end position="531"/>
    </location>
</feature>
<dbReference type="PRINTS" id="PR01217">
    <property type="entry name" value="PRICHEXTENSN"/>
</dbReference>
<keyword evidence="1" id="KW-0175">Coiled coil</keyword>
<organism evidence="3 4">
    <name type="scientific">Cyprinus carpio</name>
    <name type="common">Common carp</name>
    <dbReference type="NCBI Taxonomy" id="7962"/>
    <lineage>
        <taxon>Eukaryota</taxon>
        <taxon>Metazoa</taxon>
        <taxon>Chordata</taxon>
        <taxon>Craniata</taxon>
        <taxon>Vertebrata</taxon>
        <taxon>Euteleostomi</taxon>
        <taxon>Actinopterygii</taxon>
        <taxon>Neopterygii</taxon>
        <taxon>Teleostei</taxon>
        <taxon>Ostariophysi</taxon>
        <taxon>Cypriniformes</taxon>
        <taxon>Cyprinidae</taxon>
        <taxon>Cyprininae</taxon>
        <taxon>Cyprinus</taxon>
    </lineage>
</organism>
<feature type="compositionally biased region" description="Low complexity" evidence="2">
    <location>
        <begin position="339"/>
        <end position="393"/>
    </location>
</feature>
<proteinExistence type="predicted"/>
<evidence type="ECO:0000256" key="2">
    <source>
        <dbReference type="SAM" id="MobiDB-lite"/>
    </source>
</evidence>
<evidence type="ECO:0000256" key="1">
    <source>
        <dbReference type="SAM" id="Coils"/>
    </source>
</evidence>
<evidence type="ECO:0000313" key="3">
    <source>
        <dbReference type="Ensembl" id="ENSCCRP00015105919.1"/>
    </source>
</evidence>
<dbReference type="Ensembl" id="ENSCCRT00015109302.1">
    <property type="protein sequence ID" value="ENSCCRP00015105919.1"/>
    <property type="gene ID" value="ENSCCRG00015042206.1"/>
</dbReference>
<reference evidence="3" key="1">
    <citation type="submission" date="2025-08" db="UniProtKB">
        <authorList>
            <consortium name="Ensembl"/>
        </authorList>
    </citation>
    <scope>IDENTIFICATION</scope>
</reference>
<feature type="compositionally biased region" description="Polar residues" evidence="2">
    <location>
        <begin position="108"/>
        <end position="118"/>
    </location>
</feature>
<dbReference type="Proteomes" id="UP000694700">
    <property type="component" value="Unplaced"/>
</dbReference>
<feature type="compositionally biased region" description="Basic residues" evidence="2">
    <location>
        <begin position="1"/>
        <end position="13"/>
    </location>
</feature>
<evidence type="ECO:0000313" key="4">
    <source>
        <dbReference type="Proteomes" id="UP000694700"/>
    </source>
</evidence>
<feature type="region of interest" description="Disordered" evidence="2">
    <location>
        <begin position="1"/>
        <end position="124"/>
    </location>
</feature>
<protein>
    <submittedName>
        <fullName evidence="3">Si:dkeyp-34c12.1</fullName>
    </submittedName>
</protein>
<sequence length="531" mass="56869">MSSKAGRIKRTKNVRNLDSHDAPSLAQSIIDEQPNIIPAGRQLDRTPPSKMEGVTTSPPSKPDGSPTSEQVVKDVPCGQEVTKPLSCNGSDEVLQHPKVKDERKSVRRSSSTCASATPGNPDPEIFIQGMQGYKWTDTDLEFVYQTKRKKRVQQAQEELSDLQKSLKSTKQMRDMGFAVLDKIQTELSKVASCERLQQISMEILLRSQSSSQLEGLDLKALLAKLKVADVHCTTAEEKAEVSKLKTELEKAQVLREKEERLMKDIDSYKENIKQIKVNVDAQKAEISALESQLSGKETPQSTKPRQKGHRGTKTSTVPIHTLDPKPPASSPAPNTSKDPAAPKTSKPSPAPKTSKPAATLRAQTASKPPASPPALKTSKAPPAPKTSKPTATLRAQTASKPPASPPVLTTSKAPAPKPSKPTSDPLAPKPSKPPASPPVLKTSKAPPAPETSKPTSDSLAPKPSKPPALKTSKAPAPKPSKPTSDSLAPKPSKPPATLKAQNASKPTIAPEALEGDVRGLRRSKRIAGKKK</sequence>
<feature type="compositionally biased region" description="Low complexity" evidence="2">
    <location>
        <begin position="456"/>
        <end position="486"/>
    </location>
</feature>
<feature type="coiled-coil region" evidence="1">
    <location>
        <begin position="145"/>
        <end position="172"/>
    </location>
</feature>
<dbReference type="AlphaFoldDB" id="A0A8C2AKB5"/>
<accession>A0A8C2AKB5</accession>
<feature type="compositionally biased region" description="Polar residues" evidence="2">
    <location>
        <begin position="289"/>
        <end position="303"/>
    </location>
</feature>
<feature type="compositionally biased region" description="Basic and acidic residues" evidence="2">
    <location>
        <begin position="93"/>
        <end position="104"/>
    </location>
</feature>
<feature type="compositionally biased region" description="Pro residues" evidence="2">
    <location>
        <begin position="427"/>
        <end position="437"/>
    </location>
</feature>
<feature type="compositionally biased region" description="Basic residues" evidence="2">
    <location>
        <begin position="520"/>
        <end position="531"/>
    </location>
</feature>
<name>A0A8C2AKB5_CYPCA</name>